<protein>
    <submittedName>
        <fullName evidence="12">Probable ER lumen protein retaining receptor</fullName>
    </submittedName>
</protein>
<dbReference type="PRINTS" id="PR00660">
    <property type="entry name" value="ERLUMENR"/>
</dbReference>
<dbReference type="AlphaFoldDB" id="A0A1L0FQ25"/>
<keyword evidence="10 12" id="KW-0675">Receptor</keyword>
<dbReference type="OrthoDB" id="7694678at2759"/>
<evidence type="ECO:0000256" key="3">
    <source>
        <dbReference type="ARBA" id="ARBA00022448"/>
    </source>
</evidence>
<keyword evidence="7" id="KW-0653">Protein transport</keyword>
<sequence length="219" mass="26220">MINIFRILADFSHLLSNVVLIDIIRKTTQIEGISFKTQTLYAIVFFTRYLDVFMFKKQSFYNFLFKIAFMGTSVYTLYIMKQCARVNPVSYNDMITKDSFKIRYCLLFAVAMAMMFHYKFTFQQLTWSFSIWLESIAVIPQLFLLQKLRKADALTAHYIFLLGIYRALYIPNWIYRYFAEERFEKISFFAGVLQTIVYSDFFYIYFNKVAQGKDFQLPH</sequence>
<reference evidence="13" key="1">
    <citation type="submission" date="2016-11" db="EMBL/GenBank/DDBJ databases">
        <authorList>
            <person name="Guldener U."/>
        </authorList>
    </citation>
    <scope>NUCLEOTIDE SEQUENCE [LARGE SCALE GENOMIC DNA]</scope>
</reference>
<dbReference type="GO" id="GO:0005789">
    <property type="term" value="C:endoplasmic reticulum membrane"/>
    <property type="evidence" value="ECO:0007669"/>
    <property type="project" value="UniProtKB-SubCell"/>
</dbReference>
<dbReference type="InterPro" id="IPR000133">
    <property type="entry name" value="ER_ret_rcpt"/>
</dbReference>
<evidence type="ECO:0000256" key="4">
    <source>
        <dbReference type="ARBA" id="ARBA00022692"/>
    </source>
</evidence>
<keyword evidence="3" id="KW-0813">Transport</keyword>
<accession>A0A1L0FQ25</accession>
<proteinExistence type="inferred from homology"/>
<evidence type="ECO:0000256" key="1">
    <source>
        <dbReference type="ARBA" id="ARBA00004477"/>
    </source>
</evidence>
<feature type="transmembrane region" description="Helical" evidence="11">
    <location>
        <begin position="100"/>
        <end position="118"/>
    </location>
</feature>
<dbReference type="GO" id="GO:0045015">
    <property type="term" value="F:HDEL sequence binding"/>
    <property type="evidence" value="ECO:0007669"/>
    <property type="project" value="EnsemblFungi"/>
</dbReference>
<feature type="transmembrane region" description="Helical" evidence="11">
    <location>
        <begin position="156"/>
        <end position="174"/>
    </location>
</feature>
<dbReference type="GO" id="GO:0006890">
    <property type="term" value="P:retrograde vesicle-mediated transport, Golgi to endoplasmic reticulum"/>
    <property type="evidence" value="ECO:0007669"/>
    <property type="project" value="EnsemblFungi"/>
</dbReference>
<evidence type="ECO:0000256" key="9">
    <source>
        <dbReference type="ARBA" id="ARBA00023136"/>
    </source>
</evidence>
<dbReference type="Proteomes" id="UP000183365">
    <property type="component" value="Unassembled WGS sequence"/>
</dbReference>
<keyword evidence="4 11" id="KW-0812">Transmembrane</keyword>
<keyword evidence="6" id="KW-0931">ER-Golgi transport</keyword>
<keyword evidence="13" id="KW-1185">Reference proteome</keyword>
<evidence type="ECO:0000256" key="7">
    <source>
        <dbReference type="ARBA" id="ARBA00022927"/>
    </source>
</evidence>
<evidence type="ECO:0000256" key="8">
    <source>
        <dbReference type="ARBA" id="ARBA00022989"/>
    </source>
</evidence>
<dbReference type="Pfam" id="PF00810">
    <property type="entry name" value="ER_lumen_recept"/>
    <property type="match status" value="1"/>
</dbReference>
<dbReference type="GO" id="GO:0006621">
    <property type="term" value="P:protein retention in ER lumen"/>
    <property type="evidence" value="ECO:0007669"/>
    <property type="project" value="InterPro"/>
</dbReference>
<evidence type="ECO:0000256" key="2">
    <source>
        <dbReference type="ARBA" id="ARBA00010120"/>
    </source>
</evidence>
<evidence type="ECO:0000256" key="10">
    <source>
        <dbReference type="ARBA" id="ARBA00023170"/>
    </source>
</evidence>
<keyword evidence="9 11" id="KW-0472">Membrane</keyword>
<dbReference type="PANTHER" id="PTHR10585">
    <property type="entry name" value="ER LUMEN PROTEIN RETAINING RECEPTOR"/>
    <property type="match status" value="1"/>
</dbReference>
<dbReference type="GO" id="GO:0015031">
    <property type="term" value="P:protein transport"/>
    <property type="evidence" value="ECO:0007669"/>
    <property type="project" value="UniProtKB-KW"/>
</dbReference>
<dbReference type="VEuPathDB" id="FungiDB:HGUI_03879"/>
<feature type="transmembrane region" description="Helical" evidence="11">
    <location>
        <begin position="60"/>
        <end position="79"/>
    </location>
</feature>
<keyword evidence="5" id="KW-0256">Endoplasmic reticulum</keyword>
<keyword evidence="8 11" id="KW-1133">Transmembrane helix</keyword>
<organism evidence="12 13">
    <name type="scientific">Hanseniaspora guilliermondii</name>
    <dbReference type="NCBI Taxonomy" id="56406"/>
    <lineage>
        <taxon>Eukaryota</taxon>
        <taxon>Fungi</taxon>
        <taxon>Dikarya</taxon>
        <taxon>Ascomycota</taxon>
        <taxon>Saccharomycotina</taxon>
        <taxon>Saccharomycetes</taxon>
        <taxon>Saccharomycodales</taxon>
        <taxon>Saccharomycodaceae</taxon>
        <taxon>Hanseniaspora</taxon>
    </lineage>
</organism>
<gene>
    <name evidence="12" type="ORF">HGUI_03879</name>
</gene>
<evidence type="ECO:0000256" key="6">
    <source>
        <dbReference type="ARBA" id="ARBA00022892"/>
    </source>
</evidence>
<dbReference type="EMBL" id="FQNF01000130">
    <property type="protein sequence ID" value="SGZ41678.1"/>
    <property type="molecule type" value="Genomic_DNA"/>
</dbReference>
<comment type="similarity">
    <text evidence="2">Belongs to the ERD2 family.</text>
</comment>
<dbReference type="PROSITE" id="PS00951">
    <property type="entry name" value="ER_LUMEN_RECEPTOR_1"/>
    <property type="match status" value="1"/>
</dbReference>
<evidence type="ECO:0000313" key="12">
    <source>
        <dbReference type="EMBL" id="SGZ41678.1"/>
    </source>
</evidence>
<evidence type="ECO:0000313" key="13">
    <source>
        <dbReference type="Proteomes" id="UP000183365"/>
    </source>
</evidence>
<comment type="subcellular location">
    <subcellularLocation>
        <location evidence="1">Endoplasmic reticulum membrane</location>
        <topology evidence="1">Multi-pass membrane protein</topology>
    </subcellularLocation>
</comment>
<evidence type="ECO:0000256" key="5">
    <source>
        <dbReference type="ARBA" id="ARBA00022824"/>
    </source>
</evidence>
<evidence type="ECO:0000256" key="11">
    <source>
        <dbReference type="SAM" id="Phobius"/>
    </source>
</evidence>
<name>A0A1L0FQ25_9ASCO</name>
<feature type="transmembrane region" description="Helical" evidence="11">
    <location>
        <begin position="186"/>
        <end position="206"/>
    </location>
</feature>